<evidence type="ECO:0000259" key="2">
    <source>
        <dbReference type="Pfam" id="PF25376"/>
    </source>
</evidence>
<dbReference type="Pfam" id="PF25376">
    <property type="entry name" value="Pre-PUA_NSUN2"/>
    <property type="match status" value="1"/>
</dbReference>
<dbReference type="GO" id="GO:0016428">
    <property type="term" value="F:tRNA (cytidine-5-)-methyltransferase activity"/>
    <property type="evidence" value="ECO:0007669"/>
    <property type="project" value="InterPro"/>
</dbReference>
<dbReference type="AlphaFoldDB" id="S8BV54"/>
<comment type="caution">
    <text evidence="3">The sequence shown here is derived from an EMBL/GenBank/DDBJ whole genome shotgun (WGS) entry which is preliminary data.</text>
</comment>
<organism evidence="3 4">
    <name type="scientific">Genlisea aurea</name>
    <dbReference type="NCBI Taxonomy" id="192259"/>
    <lineage>
        <taxon>Eukaryota</taxon>
        <taxon>Viridiplantae</taxon>
        <taxon>Streptophyta</taxon>
        <taxon>Embryophyta</taxon>
        <taxon>Tracheophyta</taxon>
        <taxon>Spermatophyta</taxon>
        <taxon>Magnoliopsida</taxon>
        <taxon>eudicotyledons</taxon>
        <taxon>Gunneridae</taxon>
        <taxon>Pentapetalae</taxon>
        <taxon>asterids</taxon>
        <taxon>lamiids</taxon>
        <taxon>Lamiales</taxon>
        <taxon>Lentibulariaceae</taxon>
        <taxon>Genlisea</taxon>
    </lineage>
</organism>
<dbReference type="OrthoDB" id="6093671at2759"/>
<dbReference type="InterPro" id="IPR023267">
    <property type="entry name" value="RCMT"/>
</dbReference>
<sequence length="340" mass="38377">MTSLDLKDFIPQKVLRQCRGAIELLDVSGELPQLARRPGLKRWKVRDKGVWLASYEAVPAYRRSVITPGMFPSGKSFKETSENIEETSAQQQFIVNGDSNSEKENHPSMYYDTEKNDSEAEVSDLPLERCMRIVPHDQNSGAFFIAVFRKVSSLTTPAATQKESAQLTEETEHSIPQPQEQMESAIEDLNSVHDSISTSVPQISESNLRRADFLGDEGNGTTPVEHNGAEENDREEEATADAKLVTGKRKLQIQGRWRGVDPIIFYKDGNDVRSMIEFYGIRESFPFKGHLITRNENNAKRIYYVSSSVKEVLELNFLANQQLKIASVGLKMFMHLVTDT</sequence>
<dbReference type="PANTHER" id="PTHR22808:SF1">
    <property type="entry name" value="RNA CYTOSINE-C(5)-METHYLTRANSFERASE NSUN2-RELATED"/>
    <property type="match status" value="1"/>
</dbReference>
<evidence type="ECO:0000313" key="3">
    <source>
        <dbReference type="EMBL" id="EPS58455.1"/>
    </source>
</evidence>
<dbReference type="Gene3D" id="3.40.50.150">
    <property type="entry name" value="Vaccinia Virus protein VP39"/>
    <property type="match status" value="1"/>
</dbReference>
<feature type="compositionally biased region" description="Acidic residues" evidence="1">
    <location>
        <begin position="230"/>
        <end position="239"/>
    </location>
</feature>
<evidence type="ECO:0000256" key="1">
    <source>
        <dbReference type="SAM" id="MobiDB-lite"/>
    </source>
</evidence>
<reference evidence="3 4" key="1">
    <citation type="journal article" date="2013" name="BMC Genomics">
        <title>The miniature genome of a carnivorous plant Genlisea aurea contains a low number of genes and short non-coding sequences.</title>
        <authorList>
            <person name="Leushkin E.V."/>
            <person name="Sutormin R.A."/>
            <person name="Nabieva E.R."/>
            <person name="Penin A.A."/>
            <person name="Kondrashov A.S."/>
            <person name="Logacheva M.D."/>
        </authorList>
    </citation>
    <scope>NUCLEOTIDE SEQUENCE [LARGE SCALE GENOMIC DNA]</scope>
</reference>
<dbReference type="InterPro" id="IPR057285">
    <property type="entry name" value="Pre-PUA_NSUN2"/>
</dbReference>
<protein>
    <recommendedName>
        <fullName evidence="2">RNA cytosine-C(5)-methyltransferase NSUN2-like pre-PUA domain-containing protein</fullName>
    </recommendedName>
</protein>
<feature type="region of interest" description="Disordered" evidence="1">
    <location>
        <begin position="98"/>
        <end position="118"/>
    </location>
</feature>
<dbReference type="Proteomes" id="UP000015453">
    <property type="component" value="Unassembled WGS sequence"/>
</dbReference>
<dbReference type="PRINTS" id="PR02011">
    <property type="entry name" value="RCMTNCL1"/>
</dbReference>
<gene>
    <name evidence="3" type="ORF">M569_16359</name>
</gene>
<feature type="compositionally biased region" description="Basic and acidic residues" evidence="1">
    <location>
        <begin position="100"/>
        <end position="118"/>
    </location>
</feature>
<proteinExistence type="predicted"/>
<dbReference type="GO" id="GO:0001510">
    <property type="term" value="P:RNA methylation"/>
    <property type="evidence" value="ECO:0007669"/>
    <property type="project" value="InterPro"/>
</dbReference>
<accession>S8BV54</accession>
<name>S8BV54_9LAMI</name>
<feature type="domain" description="RNA cytosine-C(5)-methyltransferase NSUN2-like pre-PUA" evidence="2">
    <location>
        <begin position="263"/>
        <end position="335"/>
    </location>
</feature>
<dbReference type="InterPro" id="IPR023270">
    <property type="entry name" value="RCMT_NCL1"/>
</dbReference>
<dbReference type="EMBL" id="AUSU01009204">
    <property type="protein sequence ID" value="EPS58455.1"/>
    <property type="molecule type" value="Genomic_DNA"/>
</dbReference>
<keyword evidence="4" id="KW-1185">Reference proteome</keyword>
<feature type="region of interest" description="Disordered" evidence="1">
    <location>
        <begin position="213"/>
        <end position="239"/>
    </location>
</feature>
<evidence type="ECO:0000313" key="4">
    <source>
        <dbReference type="Proteomes" id="UP000015453"/>
    </source>
</evidence>
<dbReference type="PANTHER" id="PTHR22808">
    <property type="entry name" value="NCL1 YEAST -RELATED NOL1/NOP2/FMU SUN DOMAIN-CONTAINING"/>
    <property type="match status" value="1"/>
</dbReference>
<dbReference type="InterPro" id="IPR029063">
    <property type="entry name" value="SAM-dependent_MTases_sf"/>
</dbReference>